<keyword evidence="3" id="KW-1185">Reference proteome</keyword>
<evidence type="ECO:0000256" key="1">
    <source>
        <dbReference type="ARBA" id="ARBA00009817"/>
    </source>
</evidence>
<comment type="similarity">
    <text evidence="1">Belongs to the HEBP family.</text>
</comment>
<proteinExistence type="inferred from homology"/>
<dbReference type="PANTHER" id="PTHR11220">
    <property type="entry name" value="HEME-BINDING PROTEIN-RELATED"/>
    <property type="match status" value="1"/>
</dbReference>
<dbReference type="EMBL" id="JALJOU010000012">
    <property type="protein sequence ID" value="KAK9840795.1"/>
    <property type="molecule type" value="Genomic_DNA"/>
</dbReference>
<dbReference type="AlphaFoldDB" id="A0AAW1S330"/>
<comment type="caution">
    <text evidence="2">The sequence shown here is derived from an EMBL/GenBank/DDBJ whole genome shotgun (WGS) entry which is preliminary data.</text>
</comment>
<dbReference type="InterPro" id="IPR006917">
    <property type="entry name" value="SOUL_heme-bd"/>
</dbReference>
<protein>
    <submittedName>
        <fullName evidence="2">Uncharacterized protein</fullName>
    </submittedName>
</protein>
<dbReference type="Gene3D" id="3.20.80.10">
    <property type="entry name" value="Regulatory factor, effector binding domain"/>
    <property type="match status" value="1"/>
</dbReference>
<accession>A0AAW1S330</accession>
<gene>
    <name evidence="2" type="ORF">WJX81_005205</name>
</gene>
<dbReference type="InterPro" id="IPR011256">
    <property type="entry name" value="Reg_factor_effector_dom_sf"/>
</dbReference>
<dbReference type="Proteomes" id="UP001445335">
    <property type="component" value="Unassembled WGS sequence"/>
</dbReference>
<dbReference type="PANTHER" id="PTHR11220:SF50">
    <property type="entry name" value="SOUL HEME-BINDING FAMILY PROTEIN"/>
    <property type="match status" value="1"/>
</dbReference>
<dbReference type="InterPro" id="IPR018790">
    <property type="entry name" value="DUF2358"/>
</dbReference>
<sequence>MQEHVELARADFPLVFKDILDKEHFESRMFFSDPISRYTFFRGYHFNVTFLRLFLAPIFEVHEIRQAGPHELVLKWSWTMNFWWLRFTPFKLVWDPRLTFTGVTILGYHPQTGKWNKQVDAWDSIQDNDFFSFEGAAFVVKQMFQVSKPPNRFTPEFCIMKKLKDWEIRSYKPFVAAQVAGRSEEAAEALLRAYTGGANERRQRLDLTTPLWRNSQGATLLALPGIQDVGSAPAPSDRAVTLQAVPERWYAAWVFTGHPSPADIVGRMESVRVRTRAEGTKPVEGAPWLFARYNDRNWPWGPFRRNEALVQVDPATFDLWRGVDWDFVKRIVKRPV</sequence>
<reference evidence="2 3" key="1">
    <citation type="journal article" date="2024" name="Nat. Commun.">
        <title>Phylogenomics reveals the evolutionary origins of lichenization in chlorophyte algae.</title>
        <authorList>
            <person name="Puginier C."/>
            <person name="Libourel C."/>
            <person name="Otte J."/>
            <person name="Skaloud P."/>
            <person name="Haon M."/>
            <person name="Grisel S."/>
            <person name="Petersen M."/>
            <person name="Berrin J.G."/>
            <person name="Delaux P.M."/>
            <person name="Dal Grande F."/>
            <person name="Keller J."/>
        </authorList>
    </citation>
    <scope>NUCLEOTIDE SEQUENCE [LARGE SCALE GENOMIC DNA]</scope>
    <source>
        <strain evidence="2 3">SAG 245.80</strain>
    </source>
</reference>
<dbReference type="Pfam" id="PF04832">
    <property type="entry name" value="SOUL"/>
    <property type="match status" value="1"/>
</dbReference>
<evidence type="ECO:0000313" key="3">
    <source>
        <dbReference type="Proteomes" id="UP001445335"/>
    </source>
</evidence>
<dbReference type="Pfam" id="PF10184">
    <property type="entry name" value="DUF2358"/>
    <property type="match status" value="1"/>
</dbReference>
<evidence type="ECO:0000313" key="2">
    <source>
        <dbReference type="EMBL" id="KAK9840795.1"/>
    </source>
</evidence>
<dbReference type="SUPFAM" id="SSF55136">
    <property type="entry name" value="Probable bacterial effector-binding domain"/>
    <property type="match status" value="1"/>
</dbReference>
<name>A0AAW1S330_9CHLO</name>
<organism evidence="2 3">
    <name type="scientific">Elliptochloris bilobata</name>
    <dbReference type="NCBI Taxonomy" id="381761"/>
    <lineage>
        <taxon>Eukaryota</taxon>
        <taxon>Viridiplantae</taxon>
        <taxon>Chlorophyta</taxon>
        <taxon>core chlorophytes</taxon>
        <taxon>Trebouxiophyceae</taxon>
        <taxon>Trebouxiophyceae incertae sedis</taxon>
        <taxon>Elliptochloris clade</taxon>
        <taxon>Elliptochloris</taxon>
    </lineage>
</organism>